<comment type="subcellular location">
    <subcellularLocation>
        <location evidence="1">Cell membrane</location>
        <topology evidence="1">Multi-pass membrane protein</topology>
    </subcellularLocation>
</comment>
<dbReference type="PROSITE" id="PS50895">
    <property type="entry name" value="SURF1"/>
    <property type="match status" value="1"/>
</dbReference>
<keyword evidence="1" id="KW-1133">Transmembrane helix</keyword>
<dbReference type="EMBL" id="JAKRRY010000042">
    <property type="protein sequence ID" value="MCW8348634.1"/>
    <property type="molecule type" value="Genomic_DNA"/>
</dbReference>
<gene>
    <name evidence="2" type="ORF">MD535_21840</name>
</gene>
<dbReference type="Proteomes" id="UP001155587">
    <property type="component" value="Unassembled WGS sequence"/>
</dbReference>
<organism evidence="2 3">
    <name type="scientific">Vibrio qingdaonensis</name>
    <dbReference type="NCBI Taxonomy" id="2829491"/>
    <lineage>
        <taxon>Bacteria</taxon>
        <taxon>Pseudomonadati</taxon>
        <taxon>Pseudomonadota</taxon>
        <taxon>Gammaproteobacteria</taxon>
        <taxon>Vibrionales</taxon>
        <taxon>Vibrionaceae</taxon>
        <taxon>Vibrio</taxon>
    </lineage>
</organism>
<feature type="non-terminal residue" evidence="2">
    <location>
        <position position="1"/>
    </location>
</feature>
<comment type="caution">
    <text evidence="2">The sequence shown here is derived from an EMBL/GenBank/DDBJ whole genome shotgun (WGS) entry which is preliminary data.</text>
</comment>
<keyword evidence="1" id="KW-0812">Transmembrane</keyword>
<dbReference type="Pfam" id="PF02104">
    <property type="entry name" value="SURF1"/>
    <property type="match status" value="1"/>
</dbReference>
<dbReference type="RefSeq" id="WP_265677163.1">
    <property type="nucleotide sequence ID" value="NZ_JAKRRY010000042.1"/>
</dbReference>
<dbReference type="GO" id="GO:0005886">
    <property type="term" value="C:plasma membrane"/>
    <property type="evidence" value="ECO:0007669"/>
    <property type="project" value="UniProtKB-SubCell"/>
</dbReference>
<dbReference type="InterPro" id="IPR002994">
    <property type="entry name" value="Surf1/Shy1"/>
</dbReference>
<evidence type="ECO:0000313" key="3">
    <source>
        <dbReference type="Proteomes" id="UP001155587"/>
    </source>
</evidence>
<sequence>SMLSAWFWTALILTVVVFSLLVKLGFWQWERGLEKQDIESMLAERAQQPPTLLSEQDIPTAVSMANVDAAQHEYRAFLGYPILAKLQPEPILFYLDNQTVDGKVGYLVYQLTQDSSGRRIMLELGFAPVMGNRDALPYISPFTGHVQVTGRLYQKQPNPLGNALYLETLPMLQEVNASTYKTYRIQNLNLADMAEWMTQPLLGWVIQPTDGSTGNVHPWKPISMNSNKHFGYSLQWFSMAAVFAFIMLAVARRSFKSSRKEAS</sequence>
<keyword evidence="1" id="KW-0472">Membrane</keyword>
<dbReference type="AlphaFoldDB" id="A0A9X3HYQ2"/>
<dbReference type="CDD" id="cd06662">
    <property type="entry name" value="SURF1"/>
    <property type="match status" value="1"/>
</dbReference>
<keyword evidence="1" id="KW-1003">Cell membrane</keyword>
<reference evidence="2" key="1">
    <citation type="submission" date="2022-02" db="EMBL/GenBank/DDBJ databases">
        <title>Vibrio sp. nov, a new bacterium isolated from seawater.</title>
        <authorList>
            <person name="Yuan Y."/>
        </authorList>
    </citation>
    <scope>NUCLEOTIDE SEQUENCE</scope>
    <source>
        <strain evidence="2">ZSDZ65</strain>
    </source>
</reference>
<name>A0A9X3HYQ2_9VIBR</name>
<keyword evidence="3" id="KW-1185">Reference proteome</keyword>
<feature type="transmembrane region" description="Helical" evidence="1">
    <location>
        <begin position="230"/>
        <end position="251"/>
    </location>
</feature>
<protein>
    <recommendedName>
        <fullName evidence="1">SURF1-like protein</fullName>
    </recommendedName>
</protein>
<proteinExistence type="inferred from homology"/>
<evidence type="ECO:0000313" key="2">
    <source>
        <dbReference type="EMBL" id="MCW8348634.1"/>
    </source>
</evidence>
<comment type="similarity">
    <text evidence="1">Belongs to the SURF1 family.</text>
</comment>
<accession>A0A9X3HYQ2</accession>
<evidence type="ECO:0000256" key="1">
    <source>
        <dbReference type="RuleBase" id="RU363076"/>
    </source>
</evidence>
<feature type="transmembrane region" description="Helical" evidence="1">
    <location>
        <begin position="6"/>
        <end position="26"/>
    </location>
</feature>